<evidence type="ECO:0000313" key="3">
    <source>
        <dbReference type="Proteomes" id="UP000579945"/>
    </source>
</evidence>
<evidence type="ECO:0000256" key="1">
    <source>
        <dbReference type="SAM" id="SignalP"/>
    </source>
</evidence>
<evidence type="ECO:0008006" key="4">
    <source>
        <dbReference type="Google" id="ProtNLM"/>
    </source>
</evidence>
<sequence length="175" mass="18412">MKTRLAVASALLVALLPVPAAQAAAPRRDACAADAARALDAQLRRHPGGRRVDGNTVAYDGGALSVHVFPETCARFDGLGDCDSGVACFWQRAGYLGTQWVLSAADRWTDLRVGSFGSAHNNHAGQLLLRRERTGATVKIFPSDTGSRDTRPPGEAAPVGRAGWACLRTSSRGCA</sequence>
<reference evidence="2 3" key="1">
    <citation type="submission" date="2020-08" db="EMBL/GenBank/DDBJ databases">
        <title>Sequencing the genomes of 1000 actinobacteria strains.</title>
        <authorList>
            <person name="Klenk H.-P."/>
        </authorList>
    </citation>
    <scope>NUCLEOTIDE SEQUENCE [LARGE SCALE GENOMIC DNA]</scope>
    <source>
        <strain evidence="2 3">DSM 44320</strain>
    </source>
</reference>
<accession>A0A7W5V2N9</accession>
<gene>
    <name evidence="2" type="ORF">FHR33_002516</name>
</gene>
<dbReference type="GeneID" id="95389008"/>
<keyword evidence="3" id="KW-1185">Reference proteome</keyword>
<dbReference type="AlphaFoldDB" id="A0A7W5V2N9"/>
<feature type="chain" id="PRO_5030926112" description="Secreted protein" evidence="1">
    <location>
        <begin position="24"/>
        <end position="175"/>
    </location>
</feature>
<dbReference type="EMBL" id="JACIBV010000001">
    <property type="protein sequence ID" value="MBB3726656.1"/>
    <property type="molecule type" value="Genomic_DNA"/>
</dbReference>
<feature type="signal peptide" evidence="1">
    <location>
        <begin position="1"/>
        <end position="23"/>
    </location>
</feature>
<comment type="caution">
    <text evidence="2">The sequence shown here is derived from an EMBL/GenBank/DDBJ whole genome shotgun (WGS) entry which is preliminary data.</text>
</comment>
<proteinExistence type="predicted"/>
<keyword evidence="1" id="KW-0732">Signal</keyword>
<dbReference type="RefSeq" id="WP_183646215.1">
    <property type="nucleotide sequence ID" value="NZ_JACIBV010000001.1"/>
</dbReference>
<name>A0A7W5V2N9_9ACTN</name>
<evidence type="ECO:0000313" key="2">
    <source>
        <dbReference type="EMBL" id="MBB3726656.1"/>
    </source>
</evidence>
<protein>
    <recommendedName>
        <fullName evidence="4">Secreted protein</fullName>
    </recommendedName>
</protein>
<organism evidence="2 3">
    <name type="scientific">Nonomuraea dietziae</name>
    <dbReference type="NCBI Taxonomy" id="65515"/>
    <lineage>
        <taxon>Bacteria</taxon>
        <taxon>Bacillati</taxon>
        <taxon>Actinomycetota</taxon>
        <taxon>Actinomycetes</taxon>
        <taxon>Streptosporangiales</taxon>
        <taxon>Streptosporangiaceae</taxon>
        <taxon>Nonomuraea</taxon>
    </lineage>
</organism>
<dbReference type="Proteomes" id="UP000579945">
    <property type="component" value="Unassembled WGS sequence"/>
</dbReference>